<evidence type="ECO:0000313" key="2">
    <source>
        <dbReference type="EMBL" id="THD83074.1"/>
    </source>
</evidence>
<sequence>MTRLRSAAVSRRTFIATGGASLAVLAGCGNGVGSRGGSTIDARVDATRNFLFRTYPGTQELAQKAFGVLYMPLVTEAGFGIGGGYGRGALRINDVTVDYYSAARATIGIQIGAQQYAHALFFMTEAALTEFRRSSGWAAGADVRYATPEQGASLGKETTEIEPVIALVFGQAGLIAGATLAGVKYTRIIP</sequence>
<reference evidence="2 3" key="1">
    <citation type="submission" date="2019-04" db="EMBL/GenBank/DDBJ databases">
        <title>Draft genome sequence of Gemmobacter aestuarii sp. nov.</title>
        <authorList>
            <person name="Hameed A."/>
            <person name="Lin S.-Y."/>
            <person name="Shahina M."/>
            <person name="Lai W.-A."/>
            <person name="Young C.-C."/>
        </authorList>
    </citation>
    <scope>NUCLEOTIDE SEQUENCE [LARGE SCALE GENOMIC DNA]</scope>
    <source>
        <strain evidence="2 3">CC-PW-75</strain>
    </source>
</reference>
<organism evidence="2 3">
    <name type="scientific">Aliigemmobacter aestuarii</name>
    <dbReference type="NCBI Taxonomy" id="1445661"/>
    <lineage>
        <taxon>Bacteria</taxon>
        <taxon>Pseudomonadati</taxon>
        <taxon>Pseudomonadota</taxon>
        <taxon>Alphaproteobacteria</taxon>
        <taxon>Rhodobacterales</taxon>
        <taxon>Paracoccaceae</taxon>
        <taxon>Aliigemmobacter</taxon>
    </lineage>
</organism>
<accession>A0A4S3MLH8</accession>
<name>A0A4S3MLH8_9RHOB</name>
<evidence type="ECO:0000259" key="1">
    <source>
        <dbReference type="Pfam" id="PF04366"/>
    </source>
</evidence>
<dbReference type="InterPro" id="IPR007461">
    <property type="entry name" value="Ysc84_actin-binding"/>
</dbReference>
<dbReference type="PROSITE" id="PS51257">
    <property type="entry name" value="PROKAR_LIPOPROTEIN"/>
    <property type="match status" value="1"/>
</dbReference>
<comment type="caution">
    <text evidence="2">The sequence shown here is derived from an EMBL/GenBank/DDBJ whole genome shotgun (WGS) entry which is preliminary data.</text>
</comment>
<dbReference type="AlphaFoldDB" id="A0A4S3MLH8"/>
<gene>
    <name evidence="2" type="ORF">E7811_13140</name>
</gene>
<dbReference type="OrthoDB" id="7847492at2"/>
<proteinExistence type="predicted"/>
<evidence type="ECO:0000313" key="3">
    <source>
        <dbReference type="Proteomes" id="UP000309450"/>
    </source>
</evidence>
<dbReference type="Proteomes" id="UP000309450">
    <property type="component" value="Unassembled WGS sequence"/>
</dbReference>
<dbReference type="Pfam" id="PF04366">
    <property type="entry name" value="Ysc84"/>
    <property type="match status" value="1"/>
</dbReference>
<protein>
    <submittedName>
        <fullName evidence="2">Twin-arginine translocation pathway signal</fullName>
    </submittedName>
</protein>
<dbReference type="EMBL" id="SSND01000003">
    <property type="protein sequence ID" value="THD83074.1"/>
    <property type="molecule type" value="Genomic_DNA"/>
</dbReference>
<keyword evidence="3" id="KW-1185">Reference proteome</keyword>
<feature type="domain" description="Ysc84 actin-binding" evidence="1">
    <location>
        <begin position="105"/>
        <end position="185"/>
    </location>
</feature>
<dbReference type="RefSeq" id="WP_136395102.1">
    <property type="nucleotide sequence ID" value="NZ_SSND01000003.1"/>
</dbReference>